<keyword evidence="2" id="KW-1185">Reference proteome</keyword>
<dbReference type="RefSeq" id="WP_088707448.1">
    <property type="nucleotide sequence ID" value="NZ_LSTO01000001.1"/>
</dbReference>
<evidence type="ECO:0000313" key="1">
    <source>
        <dbReference type="EMBL" id="OWW20577.1"/>
    </source>
</evidence>
<reference evidence="1 2" key="1">
    <citation type="submission" date="2016-02" db="EMBL/GenBank/DDBJ databases">
        <authorList>
            <person name="Wen L."/>
            <person name="He K."/>
            <person name="Yang H."/>
        </authorList>
    </citation>
    <scope>NUCLEOTIDE SEQUENCE [LARGE SCALE GENOMIC DNA]</scope>
    <source>
        <strain evidence="1 2">TSA40</strain>
    </source>
</reference>
<protein>
    <submittedName>
        <fullName evidence="1">Uncharacterized protein</fullName>
    </submittedName>
</protein>
<comment type="caution">
    <text evidence="1">The sequence shown here is derived from an EMBL/GenBank/DDBJ whole genome shotgun (WGS) entry which is preliminary data.</text>
</comment>
<evidence type="ECO:0000313" key="2">
    <source>
        <dbReference type="Proteomes" id="UP000197535"/>
    </source>
</evidence>
<proteinExistence type="predicted"/>
<dbReference type="Proteomes" id="UP000197535">
    <property type="component" value="Unassembled WGS sequence"/>
</dbReference>
<dbReference type="AlphaFoldDB" id="A0A254TEJ2"/>
<gene>
    <name evidence="1" type="ORF">AYR66_14850</name>
</gene>
<accession>A0A254TEJ2</accession>
<sequence length="81" mass="8093">MQSCYENPSYFSEKCSRCQFSCLKGGAGGVQADSTSRGSISIPGFAAVATGAAAAVAGYPTVSSGLTVVGAAIIVAKILRK</sequence>
<organism evidence="1 2">
    <name type="scientific">Noviherbaspirillum denitrificans</name>
    <dbReference type="NCBI Taxonomy" id="1968433"/>
    <lineage>
        <taxon>Bacteria</taxon>
        <taxon>Pseudomonadati</taxon>
        <taxon>Pseudomonadota</taxon>
        <taxon>Betaproteobacteria</taxon>
        <taxon>Burkholderiales</taxon>
        <taxon>Oxalobacteraceae</taxon>
        <taxon>Noviherbaspirillum</taxon>
    </lineage>
</organism>
<dbReference type="EMBL" id="LSTO01000001">
    <property type="protein sequence ID" value="OWW20577.1"/>
    <property type="molecule type" value="Genomic_DNA"/>
</dbReference>
<name>A0A254TEJ2_9BURK</name>